<accession>A0A6J5ZM27</accession>
<dbReference type="EMBL" id="CAESAI010000029">
    <property type="protein sequence ID" value="CAB4342029.1"/>
    <property type="molecule type" value="Genomic_DNA"/>
</dbReference>
<protein>
    <submittedName>
        <fullName evidence="2">Unannotated protein</fullName>
    </submittedName>
</protein>
<feature type="transmembrane region" description="Helical" evidence="1">
    <location>
        <begin position="39"/>
        <end position="62"/>
    </location>
</feature>
<dbReference type="AlphaFoldDB" id="A0A6J5ZM27"/>
<sequence>MASVPVADLARFLFLPPRRLRLRLRLLLRSSPDSDSSELDVVCASSEAVGFFAGAFLVWPFLATEGTASSLALLAAAFFLAGAAAVTGAD</sequence>
<evidence type="ECO:0000256" key="1">
    <source>
        <dbReference type="SAM" id="Phobius"/>
    </source>
</evidence>
<proteinExistence type="predicted"/>
<name>A0A6J5ZM27_9ZZZZ</name>
<organism evidence="2">
    <name type="scientific">freshwater metagenome</name>
    <dbReference type="NCBI Taxonomy" id="449393"/>
    <lineage>
        <taxon>unclassified sequences</taxon>
        <taxon>metagenomes</taxon>
        <taxon>ecological metagenomes</taxon>
    </lineage>
</organism>
<feature type="transmembrane region" description="Helical" evidence="1">
    <location>
        <begin position="68"/>
        <end position="89"/>
    </location>
</feature>
<keyword evidence="1" id="KW-1133">Transmembrane helix</keyword>
<evidence type="ECO:0000313" key="2">
    <source>
        <dbReference type="EMBL" id="CAB4342029.1"/>
    </source>
</evidence>
<keyword evidence="1" id="KW-0812">Transmembrane</keyword>
<reference evidence="2" key="1">
    <citation type="submission" date="2020-05" db="EMBL/GenBank/DDBJ databases">
        <authorList>
            <person name="Chiriac C."/>
            <person name="Salcher M."/>
            <person name="Ghai R."/>
            <person name="Kavagutti S V."/>
        </authorList>
    </citation>
    <scope>NUCLEOTIDE SEQUENCE</scope>
</reference>
<gene>
    <name evidence="2" type="ORF">UFOPK3406_01086</name>
</gene>
<keyword evidence="1" id="KW-0472">Membrane</keyword>